<keyword evidence="3" id="KW-0808">Transferase</keyword>
<dbReference type="SUPFAM" id="SSF56112">
    <property type="entry name" value="Protein kinase-like (PK-like)"/>
    <property type="match status" value="2"/>
</dbReference>
<keyword evidence="17" id="KW-1185">Reference proteome</keyword>
<dbReference type="GO" id="GO:0005829">
    <property type="term" value="C:cytosol"/>
    <property type="evidence" value="ECO:0007669"/>
    <property type="project" value="TreeGrafter"/>
</dbReference>
<dbReference type="GO" id="GO:0005524">
    <property type="term" value="F:ATP binding"/>
    <property type="evidence" value="ECO:0007669"/>
    <property type="project" value="UniProtKB-UniRule"/>
</dbReference>
<evidence type="ECO:0000256" key="3">
    <source>
        <dbReference type="ARBA" id="ARBA00022679"/>
    </source>
</evidence>
<evidence type="ECO:0000256" key="4">
    <source>
        <dbReference type="ARBA" id="ARBA00022741"/>
    </source>
</evidence>
<keyword evidence="2" id="KW-0723">Serine/threonine-protein kinase</keyword>
<comment type="similarity">
    <text evidence="7">Belongs to the protein kinase superfamily. Ser/Thr protein kinase family. GCN2 subfamily.</text>
</comment>
<dbReference type="GO" id="GO:1990625">
    <property type="term" value="P:negative regulation of cytoplasmic translational initiation in response to stress"/>
    <property type="evidence" value="ECO:0007669"/>
    <property type="project" value="TreeGrafter"/>
</dbReference>
<feature type="active site" description="Proton acceptor" evidence="10">
    <location>
        <position position="929"/>
    </location>
</feature>
<dbReference type="InterPro" id="IPR016135">
    <property type="entry name" value="UBQ-conjugating_enzyme/RWD"/>
</dbReference>
<dbReference type="SMART" id="SM00591">
    <property type="entry name" value="RWD"/>
    <property type="match status" value="1"/>
</dbReference>
<feature type="domain" description="Protein kinase" evidence="14">
    <location>
        <begin position="327"/>
        <end position="642"/>
    </location>
</feature>
<dbReference type="CDD" id="cd23823">
    <property type="entry name" value="RWD_GCN2"/>
    <property type="match status" value="1"/>
</dbReference>
<feature type="binding site" evidence="11">
    <location>
        <position position="724"/>
    </location>
    <ligand>
        <name>ATP</name>
        <dbReference type="ChEBI" id="CHEBI:30616"/>
    </ligand>
</feature>
<evidence type="ECO:0000313" key="16">
    <source>
        <dbReference type="EMBL" id="KAJ7749951.1"/>
    </source>
</evidence>
<dbReference type="InterPro" id="IPR045864">
    <property type="entry name" value="aa-tRNA-synth_II/BPL/LPL"/>
</dbReference>
<comment type="catalytic activity">
    <reaction evidence="9">
        <text>L-seryl-[protein] + ATP = O-phospho-L-seryl-[protein] + ADP + H(+)</text>
        <dbReference type="Rhea" id="RHEA:17989"/>
        <dbReference type="Rhea" id="RHEA-COMP:9863"/>
        <dbReference type="Rhea" id="RHEA-COMP:11604"/>
        <dbReference type="ChEBI" id="CHEBI:15378"/>
        <dbReference type="ChEBI" id="CHEBI:29999"/>
        <dbReference type="ChEBI" id="CHEBI:30616"/>
        <dbReference type="ChEBI" id="CHEBI:83421"/>
        <dbReference type="ChEBI" id="CHEBI:456216"/>
        <dbReference type="EC" id="2.7.11.1"/>
    </reaction>
</comment>
<dbReference type="PROSITE" id="PS50908">
    <property type="entry name" value="RWD"/>
    <property type="match status" value="1"/>
</dbReference>
<evidence type="ECO:0000256" key="8">
    <source>
        <dbReference type="ARBA" id="ARBA00047899"/>
    </source>
</evidence>
<dbReference type="SUPFAM" id="SSF54495">
    <property type="entry name" value="UBC-like"/>
    <property type="match status" value="1"/>
</dbReference>
<evidence type="ECO:0000256" key="2">
    <source>
        <dbReference type="ARBA" id="ARBA00022527"/>
    </source>
</evidence>
<feature type="binding site" evidence="12">
    <location>
        <position position="725"/>
    </location>
    <ligand>
        <name>ATP</name>
        <dbReference type="ChEBI" id="CHEBI:30616"/>
    </ligand>
</feature>
<evidence type="ECO:0000256" key="1">
    <source>
        <dbReference type="ARBA" id="ARBA00012513"/>
    </source>
</evidence>
<dbReference type="InterPro" id="IPR011009">
    <property type="entry name" value="Kinase-like_dom_sf"/>
</dbReference>
<evidence type="ECO:0000256" key="10">
    <source>
        <dbReference type="PIRSR" id="PIRSR000660-1"/>
    </source>
</evidence>
<dbReference type="PANTHER" id="PTHR11042:SF136">
    <property type="entry name" value="EIF-2-ALPHA KINASE GCN2"/>
    <property type="match status" value="1"/>
</dbReference>
<keyword evidence="5" id="KW-0418">Kinase</keyword>
<dbReference type="GO" id="GO:0004694">
    <property type="term" value="F:eukaryotic translation initiation factor 2alpha kinase activity"/>
    <property type="evidence" value="ECO:0007669"/>
    <property type="project" value="InterPro"/>
</dbReference>
<dbReference type="Pfam" id="PF12745">
    <property type="entry name" value="HGTP_anticodon2"/>
    <property type="match status" value="1"/>
</dbReference>
<dbReference type="InterPro" id="IPR050339">
    <property type="entry name" value="CC_SR_Kinase"/>
</dbReference>
<dbReference type="GO" id="GO:0005634">
    <property type="term" value="C:nucleus"/>
    <property type="evidence" value="ECO:0007669"/>
    <property type="project" value="TreeGrafter"/>
</dbReference>
<organism evidence="16 17">
    <name type="scientific">Mycena metata</name>
    <dbReference type="NCBI Taxonomy" id="1033252"/>
    <lineage>
        <taxon>Eukaryota</taxon>
        <taxon>Fungi</taxon>
        <taxon>Dikarya</taxon>
        <taxon>Basidiomycota</taxon>
        <taxon>Agaricomycotina</taxon>
        <taxon>Agaricomycetes</taxon>
        <taxon>Agaricomycetidae</taxon>
        <taxon>Agaricales</taxon>
        <taxon>Marasmiineae</taxon>
        <taxon>Mycenaceae</taxon>
        <taxon>Mycena</taxon>
    </lineage>
</organism>
<evidence type="ECO:0000256" key="6">
    <source>
        <dbReference type="ARBA" id="ARBA00022840"/>
    </source>
</evidence>
<reference evidence="16" key="1">
    <citation type="submission" date="2023-03" db="EMBL/GenBank/DDBJ databases">
        <title>Massive genome expansion in bonnet fungi (Mycena s.s.) driven by repeated elements and novel gene families across ecological guilds.</title>
        <authorList>
            <consortium name="Lawrence Berkeley National Laboratory"/>
            <person name="Harder C.B."/>
            <person name="Miyauchi S."/>
            <person name="Viragh M."/>
            <person name="Kuo A."/>
            <person name="Thoen E."/>
            <person name="Andreopoulos B."/>
            <person name="Lu D."/>
            <person name="Skrede I."/>
            <person name="Drula E."/>
            <person name="Henrissat B."/>
            <person name="Morin E."/>
            <person name="Kohler A."/>
            <person name="Barry K."/>
            <person name="LaButti K."/>
            <person name="Morin E."/>
            <person name="Salamov A."/>
            <person name="Lipzen A."/>
            <person name="Mereny Z."/>
            <person name="Hegedus B."/>
            <person name="Baldrian P."/>
            <person name="Stursova M."/>
            <person name="Weitz H."/>
            <person name="Taylor A."/>
            <person name="Grigoriev I.V."/>
            <person name="Nagy L.G."/>
            <person name="Martin F."/>
            <person name="Kauserud H."/>
        </authorList>
    </citation>
    <scope>NUCLEOTIDE SEQUENCE</scope>
    <source>
        <strain evidence="16">CBHHK182m</strain>
    </source>
</reference>
<keyword evidence="4 11" id="KW-0547">Nucleotide-binding</keyword>
<dbReference type="SMART" id="SM00220">
    <property type="entry name" value="S_TKc"/>
    <property type="match status" value="1"/>
</dbReference>
<evidence type="ECO:0000259" key="14">
    <source>
        <dbReference type="PROSITE" id="PS50011"/>
    </source>
</evidence>
<protein>
    <recommendedName>
        <fullName evidence="1">non-specific serine/threonine protein kinase</fullName>
        <ecNumber evidence="1">2.7.11.1</ecNumber>
    </recommendedName>
</protein>
<dbReference type="PIRSF" id="PIRSF000660">
    <property type="entry name" value="Ser/Thr_PK_GCN2"/>
    <property type="match status" value="1"/>
</dbReference>
<dbReference type="InterPro" id="IPR024435">
    <property type="entry name" value="HisRS-related_dom"/>
</dbReference>
<dbReference type="GO" id="GO:0000077">
    <property type="term" value="P:DNA damage checkpoint signaling"/>
    <property type="evidence" value="ECO:0007669"/>
    <property type="project" value="InterPro"/>
</dbReference>
<dbReference type="Gene3D" id="3.40.50.800">
    <property type="entry name" value="Anticodon-binding domain"/>
    <property type="match status" value="1"/>
</dbReference>
<dbReference type="PROSITE" id="PS00107">
    <property type="entry name" value="PROTEIN_KINASE_ATP"/>
    <property type="match status" value="1"/>
</dbReference>
<dbReference type="InterPro" id="IPR016255">
    <property type="entry name" value="Gcn2"/>
</dbReference>
<sequence length="1722" mass="188826">MESCEELQQLELTALKSIYADDFIETPPPKAWKGAPRLHEFTIRVPHPDPAHASKITFNLHVVLPKTYPTKAAPTFSIEKPILGINGDNVASLLHAIQGEAKACKGAEMIFQIVSFAQDWLAAHVVPPVDIPGSLANQMTQRALEEERIRKHNAALAASQESALAAQRAAELEAAVRADAQRLAEIKSNTTKALHRARGRAATLLPSDFDTNTDSGFIGFENAGADATFTFAEPIQVDGVHFRTVRLFQPVRERLGVVWSAQAVVVPAALSQDGDVDPSALDALDAKAKSVTTPLQLFVVTFGGGSNTNTSTSAEGEGEGARYYGHTAQGRKKLRGVEGEVRRLIGIGSPTNAANAASTVAGSATSTSHARDGNANHLQRVFGVRLTFPPHAHGHSDSHTSLSGLVPVAGERGTDETAGAPQLSILLEAYPGALSLRDVLEECEGVREGRAVEYLVQILSGLHALHAVDLVHRGITADCIALCRAPSLPSRSPNLSHNNTNNTNTNTSRKIVKLTKPAFYTRLLDLHRSNPFAPDWNGNGFESEEERVPEAWLSKTAQTESTLLYTRQRDIHAVGIVLMQMLCGLDVMNRFPGGPGGGGGAVRSANISPNLQRHALSMLVPTKKNGVSCLSLLADLAEAPLITALPLQRSLGSPEAPAVVFEPKTPIPGKYGSPELEYFRAPQRDRQTSRWKEDWEELEMLGKGAFGSVVKARNKIDSRIYAVKKIRLTTTLSDTKIFREVNALSRLSHRFIVRYFTTWVETAEAVSASASEDDSDESSGTEDGFGVGVGVVGKRATFDRLGGKGKGMARRTHAHDHERISSSSDHFVAFDLADLDDMGSGSRSSFPSIHFSRSRASSPQTDDGEEGEDVDGDGDGGEETDSSEGEFVERQTLKERIDEGLGEQEAWRLFQQIVEALVYMSSLGILHRDIKLTNIFIDAKGDCKVGDFGLATSNLAALEPSHHSPHPTVVSDSEMTLEVGTRLYIAPEVQSRKRGPRNHTKADMYSLGIVFFEMNYKFSTGSERIAVIEDLRQPLVVFPASWDPLLTRQRQIITSLLDHDPDRRPAALELSQSPLLPSRIEDEYFKGALGMMVKPDSPHYQSVLSALFSQCQPPARRFLYDIDSDLPEHAALNDIVQERLAYIFRLHGAVDMEPPLLMPVVNPTSTTEAPKNQATYMDRYGELVGLPPNLLIPFARLAAKGNISRIKRYHIANVYRESAVAGHPKFQKAALFDIISTDVTSGPIAAAAEIIAVANDCLDSFPNLNENYEIHISHSSIVRTVFERIPSTLRPSILEIIGNAKSSASQKRALLLKKGLLRSTADELEALADTDEDMDAFLTRLDKVSPSLTTLLRPIVEEVKETIQYAVLTGVARPISFRPLMLGNHHAHFKNGVLVEVVRKNKRTDVLAAGGRYDSLIAEQATPGHKGEPICATGLQVAVEKITVALATYQVSSVRALVKQERSFGFWSPRRCDVYVVSYHPGYLQDRLEVVAFLWQHNISADLMYESSIPDTEHESYVDICSREGVLFSVYPRPRTGRRDQLAFKVKSILKGTEYELTRQELIGWLQQQIAEQKRIDASTSGAVRFSDITPTMHPVPSKEVGAASAVQLLLPVDAKKQRKQVKQLFMDRAFETGLEIESGVHAGMPILAVDVLPAVFDAMIKSSAWLTDEEIWKALAASFPVQQWAYAQQVREAVVKRKTEGHPYILLFAVREERVQLLKLT</sequence>
<name>A0AAD7N8D0_9AGAR</name>
<dbReference type="InterPro" id="IPR017441">
    <property type="entry name" value="Protein_kinase_ATP_BS"/>
</dbReference>
<dbReference type="Gene3D" id="3.10.110.10">
    <property type="entry name" value="Ubiquitin Conjugating Enzyme"/>
    <property type="match status" value="1"/>
</dbReference>
<dbReference type="Pfam" id="PF05773">
    <property type="entry name" value="RWD"/>
    <property type="match status" value="1"/>
</dbReference>
<evidence type="ECO:0000256" key="9">
    <source>
        <dbReference type="ARBA" id="ARBA00048679"/>
    </source>
</evidence>
<feature type="compositionally biased region" description="Acidic residues" evidence="13">
    <location>
        <begin position="862"/>
        <end position="886"/>
    </location>
</feature>
<keyword evidence="6 11" id="KW-0067">ATP-binding</keyword>
<dbReference type="PROSITE" id="PS00108">
    <property type="entry name" value="PROTEIN_KINASE_ST"/>
    <property type="match status" value="1"/>
</dbReference>
<dbReference type="PROSITE" id="PS50011">
    <property type="entry name" value="PROTEIN_KINASE_DOM"/>
    <property type="match status" value="2"/>
</dbReference>
<dbReference type="Gene3D" id="3.30.930.10">
    <property type="entry name" value="Bira Bifunctional Protein, Domain 2"/>
    <property type="match status" value="1"/>
</dbReference>
<dbReference type="InterPro" id="IPR008271">
    <property type="entry name" value="Ser/Thr_kinase_AS"/>
</dbReference>
<dbReference type="Proteomes" id="UP001215598">
    <property type="component" value="Unassembled WGS sequence"/>
</dbReference>
<dbReference type="InterPro" id="IPR036621">
    <property type="entry name" value="Anticodon-bd_dom_sf"/>
</dbReference>
<evidence type="ECO:0000256" key="5">
    <source>
        <dbReference type="ARBA" id="ARBA00022777"/>
    </source>
</evidence>
<dbReference type="Pfam" id="PF00069">
    <property type="entry name" value="Pkinase"/>
    <property type="match status" value="2"/>
</dbReference>
<dbReference type="EMBL" id="JARKIB010000067">
    <property type="protein sequence ID" value="KAJ7749951.1"/>
    <property type="molecule type" value="Genomic_DNA"/>
</dbReference>
<dbReference type="InterPro" id="IPR041715">
    <property type="entry name" value="HisRS-like_core"/>
</dbReference>
<feature type="domain" description="Protein kinase" evidence="14">
    <location>
        <begin position="695"/>
        <end position="1076"/>
    </location>
</feature>
<comment type="caution">
    <text evidence="16">The sequence shown here is derived from an EMBL/GenBank/DDBJ whole genome shotgun (WGS) entry which is preliminary data.</text>
</comment>
<gene>
    <name evidence="16" type="ORF">B0H16DRAFT_1675473</name>
</gene>
<dbReference type="Gene3D" id="1.10.510.10">
    <property type="entry name" value="Transferase(Phosphotransferase) domain 1"/>
    <property type="match status" value="2"/>
</dbReference>
<evidence type="ECO:0000256" key="13">
    <source>
        <dbReference type="SAM" id="MobiDB-lite"/>
    </source>
</evidence>
<accession>A0AAD7N8D0</accession>
<evidence type="ECO:0000256" key="11">
    <source>
        <dbReference type="PIRSR" id="PIRSR000660-2"/>
    </source>
</evidence>
<evidence type="ECO:0000259" key="15">
    <source>
        <dbReference type="PROSITE" id="PS50908"/>
    </source>
</evidence>
<dbReference type="SUPFAM" id="SSF55681">
    <property type="entry name" value="Class II aaRS and biotin synthetases"/>
    <property type="match status" value="1"/>
</dbReference>
<evidence type="ECO:0000313" key="17">
    <source>
        <dbReference type="Proteomes" id="UP001215598"/>
    </source>
</evidence>
<dbReference type="InterPro" id="IPR000719">
    <property type="entry name" value="Prot_kinase_dom"/>
</dbReference>
<feature type="binding site" evidence="11">
    <location>
        <begin position="701"/>
        <end position="709"/>
    </location>
    <ligand>
        <name>ATP</name>
        <dbReference type="ChEBI" id="CHEBI:30616"/>
    </ligand>
</feature>
<dbReference type="PANTHER" id="PTHR11042">
    <property type="entry name" value="EUKARYOTIC TRANSLATION INITIATION FACTOR 2-ALPHA KINASE EIF2-ALPHA KINASE -RELATED"/>
    <property type="match status" value="1"/>
</dbReference>
<feature type="region of interest" description="Disordered" evidence="13">
    <location>
        <begin position="844"/>
        <end position="890"/>
    </location>
</feature>
<proteinExistence type="inferred from homology"/>
<dbReference type="Pfam" id="PF13393">
    <property type="entry name" value="tRNA-synt_His"/>
    <property type="match status" value="1"/>
</dbReference>
<dbReference type="EC" id="2.7.11.1" evidence="1"/>
<comment type="catalytic activity">
    <reaction evidence="8">
        <text>L-threonyl-[protein] + ATP = O-phospho-L-threonyl-[protein] + ADP + H(+)</text>
        <dbReference type="Rhea" id="RHEA:46608"/>
        <dbReference type="Rhea" id="RHEA-COMP:11060"/>
        <dbReference type="Rhea" id="RHEA-COMP:11605"/>
        <dbReference type="ChEBI" id="CHEBI:15378"/>
        <dbReference type="ChEBI" id="CHEBI:30013"/>
        <dbReference type="ChEBI" id="CHEBI:30616"/>
        <dbReference type="ChEBI" id="CHEBI:61977"/>
        <dbReference type="ChEBI" id="CHEBI:456216"/>
        <dbReference type="EC" id="2.7.11.1"/>
    </reaction>
</comment>
<dbReference type="Gene3D" id="3.30.200.20">
    <property type="entry name" value="Phosphorylase Kinase, domain 1"/>
    <property type="match status" value="1"/>
</dbReference>
<dbReference type="InterPro" id="IPR006575">
    <property type="entry name" value="RWD_dom"/>
</dbReference>
<evidence type="ECO:0000256" key="12">
    <source>
        <dbReference type="PROSITE-ProRule" id="PRU10141"/>
    </source>
</evidence>
<feature type="domain" description="RWD" evidence="15">
    <location>
        <begin position="10"/>
        <end position="124"/>
    </location>
</feature>
<evidence type="ECO:0000256" key="7">
    <source>
        <dbReference type="ARBA" id="ARBA00037982"/>
    </source>
</evidence>